<dbReference type="InterPro" id="IPR023614">
    <property type="entry name" value="Porin_dom_sf"/>
</dbReference>
<dbReference type="GO" id="GO:0015288">
    <property type="term" value="F:porin activity"/>
    <property type="evidence" value="ECO:0007669"/>
    <property type="project" value="UniProtKB-KW"/>
</dbReference>
<dbReference type="AlphaFoldDB" id="A0A2N7WJ89"/>
<protein>
    <submittedName>
        <fullName evidence="13 14">Porin</fullName>
    </submittedName>
</protein>
<evidence type="ECO:0000256" key="9">
    <source>
        <dbReference type="ARBA" id="ARBA00023136"/>
    </source>
</evidence>
<dbReference type="Pfam" id="PF13609">
    <property type="entry name" value="Porin_4"/>
    <property type="match status" value="1"/>
</dbReference>
<keyword evidence="5" id="KW-0812">Transmembrane</keyword>
<evidence type="ECO:0000313" key="14">
    <source>
        <dbReference type="EMBL" id="PMS29490.1"/>
    </source>
</evidence>
<evidence type="ECO:0000313" key="16">
    <source>
        <dbReference type="Proteomes" id="UP000494205"/>
    </source>
</evidence>
<dbReference type="Gene3D" id="2.40.160.10">
    <property type="entry name" value="Porin"/>
    <property type="match status" value="1"/>
</dbReference>
<evidence type="ECO:0000256" key="2">
    <source>
        <dbReference type="ARBA" id="ARBA00011233"/>
    </source>
</evidence>
<evidence type="ECO:0000313" key="13">
    <source>
        <dbReference type="EMBL" id="CAB3705817.1"/>
    </source>
</evidence>
<feature type="domain" description="Porin" evidence="12">
    <location>
        <begin position="12"/>
        <end position="347"/>
    </location>
</feature>
<dbReference type="InterPro" id="IPR050298">
    <property type="entry name" value="Gram-neg_bact_OMP"/>
</dbReference>
<dbReference type="GO" id="GO:0009279">
    <property type="term" value="C:cell outer membrane"/>
    <property type="evidence" value="ECO:0007669"/>
    <property type="project" value="UniProtKB-SubCell"/>
</dbReference>
<keyword evidence="15" id="KW-1185">Reference proteome</keyword>
<keyword evidence="10" id="KW-0998">Cell outer membrane</keyword>
<feature type="signal peptide" evidence="11">
    <location>
        <begin position="1"/>
        <end position="24"/>
    </location>
</feature>
<dbReference type="Proteomes" id="UP000494205">
    <property type="component" value="Unassembled WGS sequence"/>
</dbReference>
<dbReference type="PANTHER" id="PTHR34501:SF9">
    <property type="entry name" value="MAJOR OUTER MEMBRANE PROTEIN P.IA"/>
    <property type="match status" value="1"/>
</dbReference>
<feature type="chain" id="PRO_5044384354" evidence="11">
    <location>
        <begin position="25"/>
        <end position="386"/>
    </location>
</feature>
<reference evidence="13 16" key="2">
    <citation type="submission" date="2020-04" db="EMBL/GenBank/DDBJ databases">
        <authorList>
            <person name="De Canck E."/>
        </authorList>
    </citation>
    <scope>NUCLEOTIDE SEQUENCE [LARGE SCALE GENOMIC DNA]</scope>
    <source>
        <strain evidence="13 16">LMG 27174</strain>
    </source>
</reference>
<keyword evidence="4" id="KW-1134">Transmembrane beta strand</keyword>
<reference evidence="14 15" key="1">
    <citation type="submission" date="2018-01" db="EMBL/GenBank/DDBJ databases">
        <title>Whole genome analyses suggest that Burkholderia sensu lato contains two further novel genera in the rhizoxinica-symbiotica group Mycetohabitans gen. nov., and Trinickia gen. nov.: implications for the evolution of diazotrophy and nodulation in the Burkholderiaceae.</title>
        <authorList>
            <person name="Estrada-de los Santos P."/>
            <person name="Palmer M."/>
            <person name="Chavez-Ramirez B."/>
            <person name="Beukes C."/>
            <person name="Steenkamp E.T."/>
            <person name="Hirsch A.M."/>
            <person name="Manyaka P."/>
            <person name="Maluk M."/>
            <person name="Lafos M."/>
            <person name="Crook M."/>
            <person name="Gross E."/>
            <person name="Simon M.F."/>
            <person name="Bueno dos Reis Junior F."/>
            <person name="Poole P.S."/>
            <person name="Venter S.N."/>
            <person name="James E.K."/>
        </authorList>
    </citation>
    <scope>NUCLEOTIDE SEQUENCE [LARGE SCALE GENOMIC DNA]</scope>
    <source>
        <strain evidence="14 15">WSM 3937</strain>
    </source>
</reference>
<dbReference type="PRINTS" id="PR00184">
    <property type="entry name" value="NEISSPPORIN"/>
</dbReference>
<dbReference type="CDD" id="cd00342">
    <property type="entry name" value="gram_neg_porins"/>
    <property type="match status" value="1"/>
</dbReference>
<dbReference type="Proteomes" id="UP000235659">
    <property type="component" value="Unassembled WGS sequence"/>
</dbReference>
<dbReference type="InterPro" id="IPR033900">
    <property type="entry name" value="Gram_neg_porin_domain"/>
</dbReference>
<dbReference type="SUPFAM" id="SSF56935">
    <property type="entry name" value="Porins"/>
    <property type="match status" value="1"/>
</dbReference>
<dbReference type="EMBL" id="CADIJZ010000014">
    <property type="protein sequence ID" value="CAB3705817.1"/>
    <property type="molecule type" value="Genomic_DNA"/>
</dbReference>
<organism evidence="13 16">
    <name type="scientific">Paraburkholderia rhynchosiae</name>
    <dbReference type="NCBI Taxonomy" id="487049"/>
    <lineage>
        <taxon>Bacteria</taxon>
        <taxon>Pseudomonadati</taxon>
        <taxon>Pseudomonadota</taxon>
        <taxon>Betaproteobacteria</taxon>
        <taxon>Burkholderiales</taxon>
        <taxon>Burkholderiaceae</taxon>
        <taxon>Paraburkholderia</taxon>
    </lineage>
</organism>
<evidence type="ECO:0000259" key="12">
    <source>
        <dbReference type="Pfam" id="PF13609"/>
    </source>
</evidence>
<dbReference type="RefSeq" id="WP_102633495.1">
    <property type="nucleotide sequence ID" value="NZ_CADIJZ010000014.1"/>
</dbReference>
<dbReference type="PRINTS" id="PR00182">
    <property type="entry name" value="ECOLNEIPORIN"/>
</dbReference>
<evidence type="ECO:0000256" key="7">
    <source>
        <dbReference type="ARBA" id="ARBA00023065"/>
    </source>
</evidence>
<dbReference type="OrthoDB" id="8982743at2"/>
<gene>
    <name evidence="14" type="ORF">C0Z16_18130</name>
    <name evidence="13" type="ORF">LMG27174_03935</name>
</gene>
<evidence type="ECO:0000256" key="3">
    <source>
        <dbReference type="ARBA" id="ARBA00022448"/>
    </source>
</evidence>
<keyword evidence="3" id="KW-0813">Transport</keyword>
<evidence type="ECO:0000256" key="8">
    <source>
        <dbReference type="ARBA" id="ARBA00023114"/>
    </source>
</evidence>
<evidence type="ECO:0000256" key="11">
    <source>
        <dbReference type="SAM" id="SignalP"/>
    </source>
</evidence>
<evidence type="ECO:0000313" key="15">
    <source>
        <dbReference type="Proteomes" id="UP000235659"/>
    </source>
</evidence>
<comment type="subunit">
    <text evidence="2">Homotrimer.</text>
</comment>
<proteinExistence type="predicted"/>
<evidence type="ECO:0000256" key="10">
    <source>
        <dbReference type="ARBA" id="ARBA00023237"/>
    </source>
</evidence>
<dbReference type="GO" id="GO:0046930">
    <property type="term" value="C:pore complex"/>
    <property type="evidence" value="ECO:0007669"/>
    <property type="project" value="UniProtKB-KW"/>
</dbReference>
<dbReference type="GO" id="GO:0034220">
    <property type="term" value="P:monoatomic ion transmembrane transport"/>
    <property type="evidence" value="ECO:0007669"/>
    <property type="project" value="InterPro"/>
</dbReference>
<evidence type="ECO:0000256" key="6">
    <source>
        <dbReference type="ARBA" id="ARBA00022729"/>
    </source>
</evidence>
<comment type="subcellular location">
    <subcellularLocation>
        <location evidence="1">Cell outer membrane</location>
        <topology evidence="1">Multi-pass membrane protein</topology>
    </subcellularLocation>
</comment>
<evidence type="ECO:0000256" key="4">
    <source>
        <dbReference type="ARBA" id="ARBA00022452"/>
    </source>
</evidence>
<accession>A0A2N7WJ89</accession>
<keyword evidence="7" id="KW-0406">Ion transport</keyword>
<sequence>MNKQVFALAVSTAVSGTFAPPASAQTSVTLYGVLDEGINYTNNAARGHVYELVSGYAQGSRWGLKGAEELGGGLKAIFQLENGFDVSSGRFNQGGRMFGRQAFVGLSAERYGVLTFGRQYDSVVDYLAQTTANGNWAGSLFSHPYDNDNTDNSFRLDNTVKYTSPSISGFQFGGTYSFSNDTNFGNNRAYSVGGQYAYGGLLVSAAYLQANNPGNGANGAITANDASFVAARMRVFGGGITYTFGPATAGFVYSNSNYLNPTGNGYLGITPLVPPGVLLNSLKYQNFEVNGKYQVSPMLFVGAQYVYTMETYDASSGGVKPKIHSFGLMADYNLSKRTDVYIQGEYQQITGDSTYSILDEAFIPGAQAPSSTSKQVVVRAAIRHKF</sequence>
<keyword evidence="9" id="KW-0472">Membrane</keyword>
<name>A0A2N7WJ89_9BURK</name>
<evidence type="ECO:0000256" key="1">
    <source>
        <dbReference type="ARBA" id="ARBA00004571"/>
    </source>
</evidence>
<dbReference type="EMBL" id="PNXY01000012">
    <property type="protein sequence ID" value="PMS29490.1"/>
    <property type="molecule type" value="Genomic_DNA"/>
</dbReference>
<evidence type="ECO:0000256" key="5">
    <source>
        <dbReference type="ARBA" id="ARBA00022692"/>
    </source>
</evidence>
<dbReference type="InterPro" id="IPR001702">
    <property type="entry name" value="Porin_Gram-ve"/>
</dbReference>
<keyword evidence="8" id="KW-0626">Porin</keyword>
<dbReference type="InterPro" id="IPR002299">
    <property type="entry name" value="Porin_Neis"/>
</dbReference>
<dbReference type="PANTHER" id="PTHR34501">
    <property type="entry name" value="PROTEIN YDDL-RELATED"/>
    <property type="match status" value="1"/>
</dbReference>
<keyword evidence="6 11" id="KW-0732">Signal</keyword>